<dbReference type="PANTHER" id="PTHR34282:SF2">
    <property type="entry name" value="DUF3741 DOMAIN-CONTAINING PROTEIN"/>
    <property type="match status" value="1"/>
</dbReference>
<organism evidence="2 3">
    <name type="scientific">Phaseolus coccineus</name>
    <name type="common">Scarlet runner bean</name>
    <name type="synonym">Phaseolus multiflorus</name>
    <dbReference type="NCBI Taxonomy" id="3886"/>
    <lineage>
        <taxon>Eukaryota</taxon>
        <taxon>Viridiplantae</taxon>
        <taxon>Streptophyta</taxon>
        <taxon>Embryophyta</taxon>
        <taxon>Tracheophyta</taxon>
        <taxon>Spermatophyta</taxon>
        <taxon>Magnoliopsida</taxon>
        <taxon>eudicotyledons</taxon>
        <taxon>Gunneridae</taxon>
        <taxon>Pentapetalae</taxon>
        <taxon>rosids</taxon>
        <taxon>fabids</taxon>
        <taxon>Fabales</taxon>
        <taxon>Fabaceae</taxon>
        <taxon>Papilionoideae</taxon>
        <taxon>50 kb inversion clade</taxon>
        <taxon>NPAAA clade</taxon>
        <taxon>indigoferoid/millettioid clade</taxon>
        <taxon>Phaseoleae</taxon>
        <taxon>Phaseolus</taxon>
    </lineage>
</organism>
<feature type="compositionally biased region" description="Basic and acidic residues" evidence="1">
    <location>
        <begin position="142"/>
        <end position="153"/>
    </location>
</feature>
<name>A0AAN9NG57_PHACN</name>
<feature type="compositionally biased region" description="Polar residues" evidence="1">
    <location>
        <begin position="163"/>
        <end position="184"/>
    </location>
</feature>
<feature type="region of interest" description="Disordered" evidence="1">
    <location>
        <begin position="129"/>
        <end position="186"/>
    </location>
</feature>
<protein>
    <recommendedName>
        <fullName evidence="4">DUF4378 domain-containing protein</fullName>
    </recommendedName>
</protein>
<accession>A0AAN9NG57</accession>
<evidence type="ECO:0000313" key="2">
    <source>
        <dbReference type="EMBL" id="KAK7369937.1"/>
    </source>
</evidence>
<reference evidence="2 3" key="1">
    <citation type="submission" date="2024-01" db="EMBL/GenBank/DDBJ databases">
        <title>The genomes of 5 underutilized Papilionoideae crops provide insights into root nodulation and disease resistanc.</title>
        <authorList>
            <person name="Jiang F."/>
        </authorList>
    </citation>
    <scope>NUCLEOTIDE SEQUENCE [LARGE SCALE GENOMIC DNA]</scope>
    <source>
        <strain evidence="2">JINMINGXINNONG_FW02</strain>
        <tissue evidence="2">Leaves</tissue>
    </source>
</reference>
<evidence type="ECO:0000256" key="1">
    <source>
        <dbReference type="SAM" id="MobiDB-lite"/>
    </source>
</evidence>
<evidence type="ECO:0000313" key="3">
    <source>
        <dbReference type="Proteomes" id="UP001374584"/>
    </source>
</evidence>
<dbReference type="EMBL" id="JAYMYR010000004">
    <property type="protein sequence ID" value="KAK7369937.1"/>
    <property type="molecule type" value="Genomic_DNA"/>
</dbReference>
<proteinExistence type="predicted"/>
<dbReference type="PANTHER" id="PTHR34282">
    <property type="entry name" value="OS01G0228800 PROTEIN-RELATED"/>
    <property type="match status" value="1"/>
</dbReference>
<sequence>MYRSFLKCDDPKGVIGCGTIRKYRTRSHKVKDKTKTQKTSEIMETSLINKRYKEEKKVAKECIGNLIGPSSLQLTQVSGEDHSWNNMLDSWSTDIICEGKSEDIAKGILKGALDLQDSLSMIRKLQKVASQHTAPFGRKQTKKSERDRIDGNKIGRRQANPFGEQSNAKGFQRPQPSAGGSSSNCKEELKKVIKESLVRQNMFPEPTEGFDSGLETFSISTSQCSGVRTNNSLSDPSLSVIASKIERGPSLVFKLMGLEEGPSKSFAAVKQKLLDGEINMSKVRWNDSIPERVNPEQRALRETIDTMQFKGILKESFVKDSKLHVHHFNYTNSKQFVDLSHIALMKPQCTLYQQSEKSTYIPVLPKELTKLRGEISSSKTIKHRKGSSSTNMGKVMEKGIRKRLNKVEGPKFLKDKQDAKGSNSVEEYSGKVKLYCHIGHTSLVNETIDRKWKVQPIGRKQPENYMSQPTIVAKHQYQREIPSTNLRKLKSGSRIDKNEISCLKSTSSNNISTQKPKNTKDVNVETKKINSVVDSLTGRKNQMKEQSLVAEPEPAKLTVEQIRQREKKKNYPEIRISTRLEDELLMVCGADGFINKIGEKCKLRKSSSDDELIMALKSEHKNDAITAYSIDADKEGTELKHFLLTSPSFIGHTKKLFNLDVDCPNTLQKDESIFSMANMRLYLDCAYELSERKSLQDSQVVRSLLPACGGNSTLRISLDRLVEEICDGIENLKFYREDYDSWEEDYADNDVFAMMEKDMKCNGERNGMWESGWRTGFCADEAQLVVNKIQSMLISGLIEELVINLSA</sequence>
<gene>
    <name evidence="2" type="ORF">VNO80_11985</name>
</gene>
<evidence type="ECO:0008006" key="4">
    <source>
        <dbReference type="Google" id="ProtNLM"/>
    </source>
</evidence>
<keyword evidence="3" id="KW-1185">Reference proteome</keyword>
<feature type="region of interest" description="Disordered" evidence="1">
    <location>
        <begin position="376"/>
        <end position="398"/>
    </location>
</feature>
<dbReference type="AlphaFoldDB" id="A0AAN9NG57"/>
<comment type="caution">
    <text evidence="2">The sequence shown here is derived from an EMBL/GenBank/DDBJ whole genome shotgun (WGS) entry which is preliminary data.</text>
</comment>
<dbReference type="Proteomes" id="UP001374584">
    <property type="component" value="Unassembled WGS sequence"/>
</dbReference>